<comment type="caution">
    <text evidence="1">The sequence shown here is derived from an EMBL/GenBank/DDBJ whole genome shotgun (WGS) entry which is preliminary data.</text>
</comment>
<protein>
    <submittedName>
        <fullName evidence="1">Uncharacterized protein</fullName>
    </submittedName>
</protein>
<name>A0A7X0H731_9BACT</name>
<accession>A0A7X0H731</accession>
<gene>
    <name evidence="1" type="ORF">HNQ40_002073</name>
</gene>
<reference evidence="1 2" key="1">
    <citation type="submission" date="2020-08" db="EMBL/GenBank/DDBJ databases">
        <title>Genomic Encyclopedia of Type Strains, Phase IV (KMG-IV): sequencing the most valuable type-strain genomes for metagenomic binning, comparative biology and taxonomic classification.</title>
        <authorList>
            <person name="Goeker M."/>
        </authorList>
    </citation>
    <scope>NUCLEOTIDE SEQUENCE [LARGE SCALE GENOMIC DNA]</scope>
    <source>
        <strain evidence="1 2">DSM 103725</strain>
    </source>
</reference>
<sequence length="110" mass="12124">MPDLLSRFTLGGKAVVFTCITESNGIFHLSQHTSSTPDAALREHVAVLPVDDGVDPFDAELDWLLKVSDGATELELIPVSDCPGTWLWIDGARHQPQYSTYIVRTDVRVT</sequence>
<evidence type="ECO:0000313" key="2">
    <source>
        <dbReference type="Proteomes" id="UP000541810"/>
    </source>
</evidence>
<dbReference type="RefSeq" id="WP_184677795.1">
    <property type="nucleotide sequence ID" value="NZ_JACHGY010000001.1"/>
</dbReference>
<dbReference type="AlphaFoldDB" id="A0A7X0H731"/>
<keyword evidence="2" id="KW-1185">Reference proteome</keyword>
<dbReference type="EMBL" id="JACHGY010000001">
    <property type="protein sequence ID" value="MBB6430267.1"/>
    <property type="molecule type" value="Genomic_DNA"/>
</dbReference>
<dbReference type="Proteomes" id="UP000541810">
    <property type="component" value="Unassembled WGS sequence"/>
</dbReference>
<evidence type="ECO:0000313" key="1">
    <source>
        <dbReference type="EMBL" id="MBB6430267.1"/>
    </source>
</evidence>
<proteinExistence type="predicted"/>
<organism evidence="1 2">
    <name type="scientific">Algisphaera agarilytica</name>
    <dbReference type="NCBI Taxonomy" id="1385975"/>
    <lineage>
        <taxon>Bacteria</taxon>
        <taxon>Pseudomonadati</taxon>
        <taxon>Planctomycetota</taxon>
        <taxon>Phycisphaerae</taxon>
        <taxon>Phycisphaerales</taxon>
        <taxon>Phycisphaeraceae</taxon>
        <taxon>Algisphaera</taxon>
    </lineage>
</organism>